<reference evidence="2" key="2">
    <citation type="submission" date="2020-09" db="EMBL/GenBank/DDBJ databases">
        <authorList>
            <person name="Sun Q."/>
            <person name="Zhou Y."/>
        </authorList>
    </citation>
    <scope>NUCLEOTIDE SEQUENCE</scope>
    <source>
        <strain evidence="2">CGMCC 1.12919</strain>
    </source>
</reference>
<evidence type="ECO:0000313" key="2">
    <source>
        <dbReference type="EMBL" id="GGC71101.1"/>
    </source>
</evidence>
<gene>
    <name evidence="2" type="ORF">GCM10010994_32000</name>
</gene>
<evidence type="ECO:0000313" key="3">
    <source>
        <dbReference type="Proteomes" id="UP000637002"/>
    </source>
</evidence>
<keyword evidence="3" id="KW-1185">Reference proteome</keyword>
<proteinExistence type="predicted"/>
<accession>A0A916UFJ6</accession>
<dbReference type="Proteomes" id="UP000637002">
    <property type="component" value="Unassembled WGS sequence"/>
</dbReference>
<name>A0A916UFJ6_9HYPH</name>
<sequence length="89" mass="9571">MAHAPGTLGWLIENDFSMHGYCHACGHRQIDLAALIERLGAGRRYVGARKPVKCGGCGGALQTFISPNWTPTGRYPRHGEAASPPPEET</sequence>
<reference evidence="2" key="1">
    <citation type="journal article" date="2014" name="Int. J. Syst. Evol. Microbiol.">
        <title>Complete genome sequence of Corynebacterium casei LMG S-19264T (=DSM 44701T), isolated from a smear-ripened cheese.</title>
        <authorList>
            <consortium name="US DOE Joint Genome Institute (JGI-PGF)"/>
            <person name="Walter F."/>
            <person name="Albersmeier A."/>
            <person name="Kalinowski J."/>
            <person name="Ruckert C."/>
        </authorList>
    </citation>
    <scope>NUCLEOTIDE SEQUENCE</scope>
    <source>
        <strain evidence="2">CGMCC 1.12919</strain>
    </source>
</reference>
<feature type="region of interest" description="Disordered" evidence="1">
    <location>
        <begin position="68"/>
        <end position="89"/>
    </location>
</feature>
<dbReference type="AlphaFoldDB" id="A0A916UFJ6"/>
<dbReference type="EMBL" id="BMGG01000005">
    <property type="protein sequence ID" value="GGC71101.1"/>
    <property type="molecule type" value="Genomic_DNA"/>
</dbReference>
<comment type="caution">
    <text evidence="2">The sequence shown here is derived from an EMBL/GenBank/DDBJ whole genome shotgun (WGS) entry which is preliminary data.</text>
</comment>
<dbReference type="RefSeq" id="WP_188610167.1">
    <property type="nucleotide sequence ID" value="NZ_BMGG01000005.1"/>
</dbReference>
<protein>
    <submittedName>
        <fullName evidence="2">Uncharacterized protein</fullName>
    </submittedName>
</protein>
<evidence type="ECO:0000256" key="1">
    <source>
        <dbReference type="SAM" id="MobiDB-lite"/>
    </source>
</evidence>
<organism evidence="2 3">
    <name type="scientific">Chelatococcus reniformis</name>
    <dbReference type="NCBI Taxonomy" id="1494448"/>
    <lineage>
        <taxon>Bacteria</taxon>
        <taxon>Pseudomonadati</taxon>
        <taxon>Pseudomonadota</taxon>
        <taxon>Alphaproteobacteria</taxon>
        <taxon>Hyphomicrobiales</taxon>
        <taxon>Chelatococcaceae</taxon>
        <taxon>Chelatococcus</taxon>
    </lineage>
</organism>